<sequence length="44" mass="5089">MSQPLTVPSKDFDAYAVRACRLPEQIDDCELDIDRLVADMRLDY</sequence>
<name>A0A2P5BE34_TREOI</name>
<comment type="caution">
    <text evidence="1">The sequence shown here is derived from an EMBL/GenBank/DDBJ whole genome shotgun (WGS) entry which is preliminary data.</text>
</comment>
<dbReference type="Proteomes" id="UP000237000">
    <property type="component" value="Unassembled WGS sequence"/>
</dbReference>
<organism evidence="1 2">
    <name type="scientific">Trema orientale</name>
    <name type="common">Charcoal tree</name>
    <name type="synonym">Celtis orientalis</name>
    <dbReference type="NCBI Taxonomy" id="63057"/>
    <lineage>
        <taxon>Eukaryota</taxon>
        <taxon>Viridiplantae</taxon>
        <taxon>Streptophyta</taxon>
        <taxon>Embryophyta</taxon>
        <taxon>Tracheophyta</taxon>
        <taxon>Spermatophyta</taxon>
        <taxon>Magnoliopsida</taxon>
        <taxon>eudicotyledons</taxon>
        <taxon>Gunneridae</taxon>
        <taxon>Pentapetalae</taxon>
        <taxon>rosids</taxon>
        <taxon>fabids</taxon>
        <taxon>Rosales</taxon>
        <taxon>Cannabaceae</taxon>
        <taxon>Trema</taxon>
    </lineage>
</organism>
<evidence type="ECO:0000313" key="2">
    <source>
        <dbReference type="Proteomes" id="UP000237000"/>
    </source>
</evidence>
<dbReference type="EMBL" id="JXTC01000542">
    <property type="protein sequence ID" value="PON47052.1"/>
    <property type="molecule type" value="Genomic_DNA"/>
</dbReference>
<accession>A0A2P5BE34</accession>
<dbReference type="OrthoDB" id="10484111at2759"/>
<reference evidence="2" key="1">
    <citation type="submission" date="2016-06" db="EMBL/GenBank/DDBJ databases">
        <title>Parallel loss of symbiosis genes in relatives of nitrogen-fixing non-legume Parasponia.</title>
        <authorList>
            <person name="Van Velzen R."/>
            <person name="Holmer R."/>
            <person name="Bu F."/>
            <person name="Rutten L."/>
            <person name="Van Zeijl A."/>
            <person name="Liu W."/>
            <person name="Santuari L."/>
            <person name="Cao Q."/>
            <person name="Sharma T."/>
            <person name="Shen D."/>
            <person name="Roswanjaya Y."/>
            <person name="Wardhani T."/>
            <person name="Kalhor M.S."/>
            <person name="Jansen J."/>
            <person name="Van den Hoogen J."/>
            <person name="Gungor B."/>
            <person name="Hartog M."/>
            <person name="Hontelez J."/>
            <person name="Verver J."/>
            <person name="Yang W.-C."/>
            <person name="Schijlen E."/>
            <person name="Repin R."/>
            <person name="Schilthuizen M."/>
            <person name="Schranz E."/>
            <person name="Heidstra R."/>
            <person name="Miyata K."/>
            <person name="Fedorova E."/>
            <person name="Kohlen W."/>
            <person name="Bisseling T."/>
            <person name="Smit S."/>
            <person name="Geurts R."/>
        </authorList>
    </citation>
    <scope>NUCLEOTIDE SEQUENCE [LARGE SCALE GENOMIC DNA]</scope>
    <source>
        <strain evidence="2">cv. RG33-2</strain>
    </source>
</reference>
<proteinExistence type="predicted"/>
<dbReference type="InParanoid" id="A0A2P5BE34"/>
<evidence type="ECO:0000313" key="1">
    <source>
        <dbReference type="EMBL" id="PON47052.1"/>
    </source>
</evidence>
<keyword evidence="2" id="KW-1185">Reference proteome</keyword>
<dbReference type="AlphaFoldDB" id="A0A2P5BE34"/>
<protein>
    <submittedName>
        <fullName evidence="1">Uncharacterized protein</fullName>
    </submittedName>
</protein>
<gene>
    <name evidence="1" type="ORF">TorRG33x02_324400</name>
</gene>